<dbReference type="AlphaFoldDB" id="A0A4R1I209"/>
<feature type="chain" id="PRO_5020920795" evidence="2">
    <location>
        <begin position="31"/>
        <end position="100"/>
    </location>
</feature>
<dbReference type="OrthoDB" id="8455623at2"/>
<accession>A0A4R1I209</accession>
<evidence type="ECO:0000256" key="2">
    <source>
        <dbReference type="SAM" id="SignalP"/>
    </source>
</evidence>
<feature type="region of interest" description="Disordered" evidence="1">
    <location>
        <begin position="76"/>
        <end position="100"/>
    </location>
</feature>
<dbReference type="Proteomes" id="UP000295030">
    <property type="component" value="Unassembled WGS sequence"/>
</dbReference>
<evidence type="ECO:0000313" key="3">
    <source>
        <dbReference type="EMBL" id="TCK27963.1"/>
    </source>
</evidence>
<proteinExistence type="predicted"/>
<reference evidence="3 4" key="1">
    <citation type="submission" date="2019-03" db="EMBL/GenBank/DDBJ databases">
        <title>Genomic Encyclopedia of Type Strains, Phase IV (KMG-IV): sequencing the most valuable type-strain genomes for metagenomic binning, comparative biology and taxonomic classification.</title>
        <authorList>
            <person name="Goeker M."/>
        </authorList>
    </citation>
    <scope>NUCLEOTIDE SEQUENCE [LARGE SCALE GENOMIC DNA]</scope>
    <source>
        <strain evidence="3 4">DSM 101</strain>
    </source>
</reference>
<sequence>MMLRSFARAAGLSTAACAALVLMASGGARADQAAGNACAASLTADGKAIYAAVMAAGDSGDLRTIVTDTTKSLAMSGQIDRGSARSNAEAAGQCLEQARS</sequence>
<feature type="signal peptide" evidence="2">
    <location>
        <begin position="1"/>
        <end position="30"/>
    </location>
</feature>
<comment type="caution">
    <text evidence="3">The sequence shown here is derived from an EMBL/GenBank/DDBJ whole genome shotgun (WGS) entry which is preliminary data.</text>
</comment>
<evidence type="ECO:0000313" key="4">
    <source>
        <dbReference type="Proteomes" id="UP000295030"/>
    </source>
</evidence>
<keyword evidence="2" id="KW-0732">Signal</keyword>
<dbReference type="RefSeq" id="WP_131835164.1">
    <property type="nucleotide sequence ID" value="NZ_SMFY01000002.1"/>
</dbReference>
<organism evidence="3 4">
    <name type="scientific">Ancylobacter aquaticus</name>
    <dbReference type="NCBI Taxonomy" id="100"/>
    <lineage>
        <taxon>Bacteria</taxon>
        <taxon>Pseudomonadati</taxon>
        <taxon>Pseudomonadota</taxon>
        <taxon>Alphaproteobacteria</taxon>
        <taxon>Hyphomicrobiales</taxon>
        <taxon>Xanthobacteraceae</taxon>
        <taxon>Ancylobacter</taxon>
    </lineage>
</organism>
<gene>
    <name evidence="3" type="ORF">EV667_1958</name>
</gene>
<name>A0A4R1I209_ANCAQ</name>
<protein>
    <submittedName>
        <fullName evidence="3">Uncharacterized protein</fullName>
    </submittedName>
</protein>
<dbReference type="EMBL" id="SMFY01000002">
    <property type="protein sequence ID" value="TCK27963.1"/>
    <property type="molecule type" value="Genomic_DNA"/>
</dbReference>
<keyword evidence="4" id="KW-1185">Reference proteome</keyword>
<evidence type="ECO:0000256" key="1">
    <source>
        <dbReference type="SAM" id="MobiDB-lite"/>
    </source>
</evidence>